<proteinExistence type="predicted"/>
<evidence type="ECO:0000313" key="2">
    <source>
        <dbReference type="Proteomes" id="UP000020077"/>
    </source>
</evidence>
<dbReference type="Proteomes" id="UP000020077">
    <property type="component" value="Unassembled WGS sequence"/>
</dbReference>
<sequence>MIRWMPSFCQKRTAAKLTVLACTERWTAICGQVSRTRSINPGSAMIRASGWSATTGAMSLR</sequence>
<organism evidence="1 2">
    <name type="scientific">Candidatus Accumulibacter phosphatis</name>
    <dbReference type="NCBI Taxonomy" id="327160"/>
    <lineage>
        <taxon>Bacteria</taxon>
        <taxon>Pseudomonadati</taxon>
        <taxon>Pseudomonadota</taxon>
        <taxon>Betaproteobacteria</taxon>
        <taxon>Candidatus Accumulibacter</taxon>
    </lineage>
</organism>
<dbReference type="EMBL" id="JDVG02000708">
    <property type="protein sequence ID" value="KFB70393.1"/>
    <property type="molecule type" value="Genomic_DNA"/>
</dbReference>
<name>A0A084Y6P9_9PROT</name>
<comment type="caution">
    <text evidence="1">The sequence shown here is derived from an EMBL/GenBank/DDBJ whole genome shotgun (WGS) entry which is preliminary data.</text>
</comment>
<protein>
    <submittedName>
        <fullName evidence="1">Uncharacterized protein</fullName>
    </submittedName>
</protein>
<reference evidence="1 2" key="1">
    <citation type="submission" date="2014-02" db="EMBL/GenBank/DDBJ databases">
        <title>Expanding our view of genomic diversity in Candidatus Accumulibacter clades.</title>
        <authorList>
            <person name="Skennerton C.T."/>
            <person name="Barr J.J."/>
            <person name="Slater F.R."/>
            <person name="Bond P.L."/>
            <person name="Tyson G.W."/>
        </authorList>
    </citation>
    <scope>NUCLEOTIDE SEQUENCE [LARGE SCALE GENOMIC DNA]</scope>
    <source>
        <strain evidence="2">BA-91</strain>
    </source>
</reference>
<accession>A0A084Y6P9</accession>
<dbReference type="AlphaFoldDB" id="A0A084Y6P9"/>
<gene>
    <name evidence="1" type="ORF">AW09_004507</name>
</gene>
<evidence type="ECO:0000313" key="1">
    <source>
        <dbReference type="EMBL" id="KFB70393.1"/>
    </source>
</evidence>